<evidence type="ECO:0000256" key="2">
    <source>
        <dbReference type="ARBA" id="ARBA00005077"/>
    </source>
</evidence>
<dbReference type="PROSITE" id="PS51273">
    <property type="entry name" value="GATASE_TYPE_1"/>
    <property type="match status" value="1"/>
</dbReference>
<dbReference type="InterPro" id="IPR006274">
    <property type="entry name" value="CarbamoylP_synth_ssu"/>
</dbReference>
<dbReference type="HAMAP" id="MF_01209">
    <property type="entry name" value="CPSase_S_chain"/>
    <property type="match status" value="1"/>
</dbReference>
<evidence type="ECO:0000313" key="15">
    <source>
        <dbReference type="EMBL" id="GHD00375.1"/>
    </source>
</evidence>
<feature type="binding site" evidence="13">
    <location>
        <position position="307"/>
    </location>
    <ligand>
        <name>L-glutamine</name>
        <dbReference type="ChEBI" id="CHEBI:58359"/>
    </ligand>
</feature>
<feature type="binding site" evidence="13">
    <location>
        <position position="304"/>
    </location>
    <ligand>
        <name>L-glutamine</name>
        <dbReference type="ChEBI" id="CHEBI:58359"/>
    </ligand>
</feature>
<feature type="region of interest" description="CPSase" evidence="13">
    <location>
        <begin position="1"/>
        <end position="185"/>
    </location>
</feature>
<keyword evidence="10 13" id="KW-0665">Pyrimidine biosynthesis</keyword>
<protein>
    <recommendedName>
        <fullName evidence="13">Carbamoyl phosphate synthase small chain</fullName>
        <ecNumber evidence="13">6.3.5.5</ecNumber>
    </recommendedName>
    <alternativeName>
        <fullName evidence="13">Carbamoyl phosphate synthetase glutamine chain</fullName>
    </alternativeName>
</protein>
<evidence type="ECO:0000256" key="1">
    <source>
        <dbReference type="ARBA" id="ARBA00004812"/>
    </source>
</evidence>
<dbReference type="Gene3D" id="3.50.30.20">
    <property type="entry name" value="Carbamoyl-phosphate synthase small subunit, N-terminal domain"/>
    <property type="match status" value="1"/>
</dbReference>
<comment type="subunit">
    <text evidence="13">Composed of two chains; the small (or glutamine) chain promotes the hydrolysis of glutamine to ammonia, which is used by the large (or ammonia) chain to synthesize carbamoyl phosphate. Tetramer of heterodimers (alpha,beta)4.</text>
</comment>
<feature type="active site" evidence="13">
    <location>
        <position position="354"/>
    </location>
</feature>
<dbReference type="PRINTS" id="PR00097">
    <property type="entry name" value="ANTSNTHASEII"/>
</dbReference>
<dbReference type="CDD" id="cd01744">
    <property type="entry name" value="GATase1_CPSase"/>
    <property type="match status" value="1"/>
</dbReference>
<feature type="domain" description="Carbamoyl-phosphate synthase small subunit N-terminal" evidence="14">
    <location>
        <begin position="11"/>
        <end position="141"/>
    </location>
</feature>
<comment type="similarity">
    <text evidence="3 13">Belongs to the CarA family.</text>
</comment>
<comment type="pathway">
    <text evidence="1 13">Pyrimidine metabolism; UMP biosynthesis via de novo pathway; (S)-dihydroorotate from bicarbonate: step 1/3.</text>
</comment>
<dbReference type="GO" id="GO:0006541">
    <property type="term" value="P:glutamine metabolic process"/>
    <property type="evidence" value="ECO:0007669"/>
    <property type="project" value="InterPro"/>
</dbReference>
<dbReference type="PANTHER" id="PTHR43418:SF7">
    <property type="entry name" value="CARBAMOYL-PHOSPHATE SYNTHASE SMALL CHAIN"/>
    <property type="match status" value="1"/>
</dbReference>
<evidence type="ECO:0000256" key="12">
    <source>
        <dbReference type="ARBA" id="ARBA00049285"/>
    </source>
</evidence>
<feature type="binding site" evidence="13">
    <location>
        <position position="266"/>
    </location>
    <ligand>
        <name>L-glutamine</name>
        <dbReference type="ChEBI" id="CHEBI:58359"/>
    </ligand>
</feature>
<evidence type="ECO:0000256" key="10">
    <source>
        <dbReference type="ARBA" id="ARBA00022975"/>
    </source>
</evidence>
<comment type="caution">
    <text evidence="15">The sequence shown here is derived from an EMBL/GenBank/DDBJ whole genome shotgun (WGS) entry which is preliminary data.</text>
</comment>
<evidence type="ECO:0000256" key="5">
    <source>
        <dbReference type="ARBA" id="ARBA00022598"/>
    </source>
</evidence>
<dbReference type="PRINTS" id="PR00096">
    <property type="entry name" value="GATASE"/>
</dbReference>
<comment type="pathway">
    <text evidence="2 13">Amino-acid biosynthesis; L-arginine biosynthesis; carbamoyl phosphate from bicarbonate: step 1/1.</text>
</comment>
<comment type="function">
    <text evidence="13">Small subunit of the glutamine-dependent carbamoyl phosphate synthetase (CPSase). CPSase catalyzes the formation of carbamoyl phosphate from the ammonia moiety of glutamine, carbonate, and phosphate donated by ATP, constituting the first step of 2 biosynthetic pathways, one leading to arginine and/or urea and the other to pyrimidine nucleotides. The small subunit (glutamine amidotransferase) binds and cleaves glutamine to supply the large subunit with the substrate ammonia.</text>
</comment>
<dbReference type="SUPFAM" id="SSF52317">
    <property type="entry name" value="Class I glutamine amidotransferase-like"/>
    <property type="match status" value="1"/>
</dbReference>
<feature type="binding site" evidence="13">
    <location>
        <position position="263"/>
    </location>
    <ligand>
        <name>L-glutamine</name>
        <dbReference type="ChEBI" id="CHEBI:58359"/>
    </ligand>
</feature>
<dbReference type="InterPro" id="IPR035686">
    <property type="entry name" value="CPSase_GATase1"/>
</dbReference>
<dbReference type="RefSeq" id="WP_189827345.1">
    <property type="nucleotide sequence ID" value="NZ_BMVC01000009.1"/>
</dbReference>
<evidence type="ECO:0000256" key="13">
    <source>
        <dbReference type="HAMAP-Rule" id="MF_01209"/>
    </source>
</evidence>
<feature type="binding site" evidence="13">
    <location>
        <position position="55"/>
    </location>
    <ligand>
        <name>L-glutamine</name>
        <dbReference type="ChEBI" id="CHEBI:58359"/>
    </ligand>
</feature>
<dbReference type="AlphaFoldDB" id="A0A918X077"/>
<dbReference type="Pfam" id="PF00117">
    <property type="entry name" value="GATase"/>
    <property type="match status" value="1"/>
</dbReference>
<feature type="active site" evidence="13">
    <location>
        <position position="352"/>
    </location>
</feature>
<dbReference type="PANTHER" id="PTHR43418">
    <property type="entry name" value="MULTIFUNCTIONAL TRYPTOPHAN BIOSYNTHESIS PROTEIN-RELATED"/>
    <property type="match status" value="1"/>
</dbReference>
<dbReference type="InterPro" id="IPR050472">
    <property type="entry name" value="Anth_synth/Amidotransfase"/>
</dbReference>
<dbReference type="GO" id="GO:0004088">
    <property type="term" value="F:carbamoyl-phosphate synthase (glutamine-hydrolyzing) activity"/>
    <property type="evidence" value="ECO:0007669"/>
    <property type="project" value="UniProtKB-UniRule"/>
</dbReference>
<dbReference type="InterPro" id="IPR002474">
    <property type="entry name" value="CarbamoylP_synth_ssu_N"/>
</dbReference>
<keyword evidence="5 13" id="KW-0436">Ligase</keyword>
<evidence type="ECO:0000259" key="14">
    <source>
        <dbReference type="SMART" id="SM01097"/>
    </source>
</evidence>
<dbReference type="GO" id="GO:0006207">
    <property type="term" value="P:'de novo' pyrimidine nucleobase biosynthetic process"/>
    <property type="evidence" value="ECO:0007669"/>
    <property type="project" value="InterPro"/>
</dbReference>
<evidence type="ECO:0000256" key="7">
    <source>
        <dbReference type="ARBA" id="ARBA00022741"/>
    </source>
</evidence>
<sequence>MTISTRGAAQAPAVLVLEDGRSFRGRAYGAVGETFGEAVFNTGMTGYQETLTDPSYHRQVVVMTAPHVGNTGVNDEDDESAKIWVAGYVVRDPARIPSNWRSQRSLDDELSKQGVVGISGIDTRALTRHLRERGAMRVGIFSGEALADEATLLERVKQAPQMKGADLSAEVATKETYVVPAVGEKRFTVAAIDLGIKGMTPALMAERGIEVHVMPATATAEDLYAVGPDGVFLSNGPGDPATVDLTVIKEVLAKKTPLFGICFGNQILGRALGFGTYKLKYGHRGINQPVQDRTTGKVEVTAHNHGFAVDAPLDKVSDTPYGRAEVSHVCLNDNVVEGLQLLDQPAFSVQYHPEAAAGPHDAAYLFDRFVTLMEGQRA</sequence>
<evidence type="ECO:0000256" key="4">
    <source>
        <dbReference type="ARBA" id="ARBA00022571"/>
    </source>
</evidence>
<reference evidence="15" key="1">
    <citation type="journal article" date="2014" name="Int. J. Syst. Evol. Microbiol.">
        <title>Complete genome sequence of Corynebacterium casei LMG S-19264T (=DSM 44701T), isolated from a smear-ripened cheese.</title>
        <authorList>
            <consortium name="US DOE Joint Genome Institute (JGI-PGF)"/>
            <person name="Walter F."/>
            <person name="Albersmeier A."/>
            <person name="Kalinowski J."/>
            <person name="Ruckert C."/>
        </authorList>
    </citation>
    <scope>NUCLEOTIDE SEQUENCE</scope>
    <source>
        <strain evidence="15">JCM 4637</strain>
    </source>
</reference>
<dbReference type="Pfam" id="PF00988">
    <property type="entry name" value="CPSase_sm_chain"/>
    <property type="match status" value="1"/>
</dbReference>
<evidence type="ECO:0000256" key="3">
    <source>
        <dbReference type="ARBA" id="ARBA00007800"/>
    </source>
</evidence>
<dbReference type="PRINTS" id="PR00099">
    <property type="entry name" value="CPSGATASE"/>
</dbReference>
<keyword evidence="8 13" id="KW-0067">ATP-binding</keyword>
<accession>A0A918X077</accession>
<gene>
    <name evidence="13 15" type="primary">carA</name>
    <name evidence="15" type="ORF">GCM10010334_44680</name>
</gene>
<comment type="catalytic activity">
    <reaction evidence="12 13">
        <text>L-glutamine + H2O = L-glutamate + NH4(+)</text>
        <dbReference type="Rhea" id="RHEA:15889"/>
        <dbReference type="ChEBI" id="CHEBI:15377"/>
        <dbReference type="ChEBI" id="CHEBI:28938"/>
        <dbReference type="ChEBI" id="CHEBI:29985"/>
        <dbReference type="ChEBI" id="CHEBI:58359"/>
    </reaction>
</comment>
<dbReference type="InterPro" id="IPR029062">
    <property type="entry name" value="Class_I_gatase-like"/>
</dbReference>
<dbReference type="InterPro" id="IPR017926">
    <property type="entry name" value="GATASE"/>
</dbReference>
<feature type="binding site" evidence="13">
    <location>
        <position position="306"/>
    </location>
    <ligand>
        <name>L-glutamine</name>
        <dbReference type="ChEBI" id="CHEBI:58359"/>
    </ligand>
</feature>
<dbReference type="InterPro" id="IPR036480">
    <property type="entry name" value="CarbP_synth_ssu_N_sf"/>
</dbReference>
<keyword evidence="4 13" id="KW-0055">Arginine biosynthesis</keyword>
<proteinExistence type="inferred from homology"/>
<dbReference type="GO" id="GO:0006526">
    <property type="term" value="P:L-arginine biosynthetic process"/>
    <property type="evidence" value="ECO:0007669"/>
    <property type="project" value="UniProtKB-UniRule"/>
</dbReference>
<dbReference type="FunFam" id="3.50.30.20:FF:000001">
    <property type="entry name" value="Carbamoyl-phosphate synthase small chain"/>
    <property type="match status" value="1"/>
</dbReference>
<dbReference type="GO" id="GO:0005524">
    <property type="term" value="F:ATP binding"/>
    <property type="evidence" value="ECO:0007669"/>
    <property type="project" value="UniProtKB-UniRule"/>
</dbReference>
<evidence type="ECO:0000256" key="9">
    <source>
        <dbReference type="ARBA" id="ARBA00022962"/>
    </source>
</evidence>
<keyword evidence="7 13" id="KW-0547">Nucleotide-binding</keyword>
<dbReference type="NCBIfam" id="TIGR01368">
    <property type="entry name" value="CPSaseIIsmall"/>
    <property type="match status" value="1"/>
</dbReference>
<name>A0A918X077_9ACTN</name>
<reference evidence="15" key="2">
    <citation type="submission" date="2020-09" db="EMBL/GenBank/DDBJ databases">
        <authorList>
            <person name="Sun Q."/>
            <person name="Ohkuma M."/>
        </authorList>
    </citation>
    <scope>NUCLEOTIDE SEQUENCE</scope>
    <source>
        <strain evidence="15">JCM 4637</strain>
    </source>
</reference>
<dbReference type="EC" id="6.3.5.5" evidence="13"/>
<organism evidence="15 16">
    <name type="scientific">Streptomyces finlayi</name>
    <dbReference type="NCBI Taxonomy" id="67296"/>
    <lineage>
        <taxon>Bacteria</taxon>
        <taxon>Bacillati</taxon>
        <taxon>Actinomycetota</taxon>
        <taxon>Actinomycetes</taxon>
        <taxon>Kitasatosporales</taxon>
        <taxon>Streptomycetaceae</taxon>
        <taxon>Streptomyces</taxon>
    </lineage>
</organism>
<dbReference type="GO" id="GO:0044205">
    <property type="term" value="P:'de novo' UMP biosynthetic process"/>
    <property type="evidence" value="ECO:0007669"/>
    <property type="project" value="UniProtKB-UniRule"/>
</dbReference>
<feature type="binding site" evidence="13">
    <location>
        <position position="236"/>
    </location>
    <ligand>
        <name>L-glutamine</name>
        <dbReference type="ChEBI" id="CHEBI:58359"/>
    </ligand>
</feature>
<feature type="binding site" evidence="13">
    <location>
        <position position="238"/>
    </location>
    <ligand>
        <name>L-glutamine</name>
        <dbReference type="ChEBI" id="CHEBI:58359"/>
    </ligand>
</feature>
<dbReference type="EMBL" id="BMVC01000009">
    <property type="protein sequence ID" value="GHD00375.1"/>
    <property type="molecule type" value="Genomic_DNA"/>
</dbReference>
<dbReference type="FunFam" id="3.40.50.880:FF:000018">
    <property type="entry name" value="Carbamoyl-phosphate synthase small chain"/>
    <property type="match status" value="1"/>
</dbReference>
<dbReference type="Proteomes" id="UP000638353">
    <property type="component" value="Unassembled WGS sequence"/>
</dbReference>
<evidence type="ECO:0000256" key="11">
    <source>
        <dbReference type="ARBA" id="ARBA00048816"/>
    </source>
</evidence>
<evidence type="ECO:0000256" key="6">
    <source>
        <dbReference type="ARBA" id="ARBA00022605"/>
    </source>
</evidence>
<evidence type="ECO:0000256" key="8">
    <source>
        <dbReference type="ARBA" id="ARBA00022840"/>
    </source>
</evidence>
<keyword evidence="6 13" id="KW-0028">Amino-acid biosynthesis</keyword>
<dbReference type="Gene3D" id="3.40.50.880">
    <property type="match status" value="1"/>
</dbReference>
<dbReference type="SMART" id="SM01097">
    <property type="entry name" value="CPSase_sm_chain"/>
    <property type="match status" value="1"/>
</dbReference>
<evidence type="ECO:0000313" key="16">
    <source>
        <dbReference type="Proteomes" id="UP000638353"/>
    </source>
</evidence>
<comment type="catalytic activity">
    <reaction evidence="11 13">
        <text>hydrogencarbonate + L-glutamine + 2 ATP + H2O = carbamoyl phosphate + L-glutamate + 2 ADP + phosphate + 2 H(+)</text>
        <dbReference type="Rhea" id="RHEA:18633"/>
        <dbReference type="ChEBI" id="CHEBI:15377"/>
        <dbReference type="ChEBI" id="CHEBI:15378"/>
        <dbReference type="ChEBI" id="CHEBI:17544"/>
        <dbReference type="ChEBI" id="CHEBI:29985"/>
        <dbReference type="ChEBI" id="CHEBI:30616"/>
        <dbReference type="ChEBI" id="CHEBI:43474"/>
        <dbReference type="ChEBI" id="CHEBI:58228"/>
        <dbReference type="ChEBI" id="CHEBI:58359"/>
        <dbReference type="ChEBI" id="CHEBI:456216"/>
        <dbReference type="EC" id="6.3.5.5"/>
    </reaction>
</comment>
<dbReference type="SUPFAM" id="SSF52021">
    <property type="entry name" value="Carbamoyl phosphate synthetase, small subunit N-terminal domain"/>
    <property type="match status" value="1"/>
</dbReference>
<feature type="active site" description="Nucleophile" evidence="13">
    <location>
        <position position="262"/>
    </location>
</feature>
<dbReference type="NCBIfam" id="NF009475">
    <property type="entry name" value="PRK12838.1"/>
    <property type="match status" value="1"/>
</dbReference>
<keyword evidence="9 13" id="KW-0315">Glutamine amidotransferase</keyword>